<dbReference type="SUPFAM" id="SSF50891">
    <property type="entry name" value="Cyclophilin-like"/>
    <property type="match status" value="1"/>
</dbReference>
<feature type="domain" description="6-phospho-N-acetylmuramidase N-terminal" evidence="2">
    <location>
        <begin position="5"/>
        <end position="223"/>
    </location>
</feature>
<dbReference type="SUPFAM" id="SSF51445">
    <property type="entry name" value="(Trans)glycosidases"/>
    <property type="match status" value="1"/>
</dbReference>
<dbReference type="Gene3D" id="3.20.20.70">
    <property type="entry name" value="Aldolase class I"/>
    <property type="match status" value="1"/>
</dbReference>
<name>A0A1H8QST3_9BACI</name>
<dbReference type="RefSeq" id="WP_177178291.1">
    <property type="nucleotide sequence ID" value="NZ_FODJ01000009.1"/>
</dbReference>
<protein>
    <recommendedName>
        <fullName evidence="5">Outer surface protein</fullName>
    </recommendedName>
</protein>
<accession>A0A1H8QST3</accession>
<dbReference type="Pfam" id="PF05913">
    <property type="entry name" value="MupG_C"/>
    <property type="match status" value="1"/>
</dbReference>
<dbReference type="InterPro" id="IPR043894">
    <property type="entry name" value="MupG_C"/>
</dbReference>
<dbReference type="EMBL" id="FODJ01000009">
    <property type="protein sequence ID" value="SEO56893.1"/>
    <property type="molecule type" value="Genomic_DNA"/>
</dbReference>
<dbReference type="PANTHER" id="PTHR38435">
    <property type="match status" value="1"/>
</dbReference>
<evidence type="ECO:0000259" key="1">
    <source>
        <dbReference type="Pfam" id="PF05913"/>
    </source>
</evidence>
<keyword evidence="4" id="KW-1185">Reference proteome</keyword>
<dbReference type="InterPro" id="IPR008589">
    <property type="entry name" value="MupG"/>
</dbReference>
<dbReference type="InterPro" id="IPR043797">
    <property type="entry name" value="MupG_N"/>
</dbReference>
<sequence length="346" mass="40112">MPNSLGFSVYVSTFEQQKPMLEKLTGSENYIFTSFHIIEEVDDRYCNQAIAMCNWLDDKQFNIIADVSPKTLEIFNETDLILFAKQMKLTILRLDYGFSDQEINWINQQFPLAFNASTLSLPKLLDDKQAESYAMHNFYPRPETGLDSNLFQSIENDLAKQGIQSIVFISGDAVQRGPIFEGLPTMEHHRYLPPYLAYLDLVKNYQVKHVFVGDVLISDYQVRLITAFQHTNVIQVPVTFHDRYHHLYDQTFTIRIDSPRGLMRLQESRGYASLGEKVDEFNCLARSRGSITMDNENYQRYSGEIQVLRNDYPADHRVNVIGNIAEDYLQILECIENGDQIKFIKK</sequence>
<dbReference type="InterPro" id="IPR029000">
    <property type="entry name" value="Cyclophilin-like_dom_sf"/>
</dbReference>
<organism evidence="3 4">
    <name type="scientific">Amphibacillus marinus</name>
    <dbReference type="NCBI Taxonomy" id="872970"/>
    <lineage>
        <taxon>Bacteria</taxon>
        <taxon>Bacillati</taxon>
        <taxon>Bacillota</taxon>
        <taxon>Bacilli</taxon>
        <taxon>Bacillales</taxon>
        <taxon>Bacillaceae</taxon>
        <taxon>Amphibacillus</taxon>
    </lineage>
</organism>
<reference evidence="3 4" key="1">
    <citation type="submission" date="2016-10" db="EMBL/GenBank/DDBJ databases">
        <authorList>
            <person name="de Groot N.N."/>
        </authorList>
    </citation>
    <scope>NUCLEOTIDE SEQUENCE [LARGE SCALE GENOMIC DNA]</scope>
    <source>
        <strain evidence="3 4">CGMCC 1.10434</strain>
    </source>
</reference>
<dbReference type="Gene3D" id="2.40.100.10">
    <property type="entry name" value="Cyclophilin-like"/>
    <property type="match status" value="1"/>
</dbReference>
<proteinExistence type="predicted"/>
<dbReference type="PANTHER" id="PTHR38435:SF2">
    <property type="entry name" value="DUF871 DOMAIN-CONTAINING PROTEIN"/>
    <property type="match status" value="1"/>
</dbReference>
<evidence type="ECO:0000313" key="3">
    <source>
        <dbReference type="EMBL" id="SEO56893.1"/>
    </source>
</evidence>
<dbReference type="AlphaFoldDB" id="A0A1H8QST3"/>
<dbReference type="STRING" id="872970.SAMN04488134_10925"/>
<dbReference type="Pfam" id="PF19200">
    <property type="entry name" value="MupG_N"/>
    <property type="match status" value="1"/>
</dbReference>
<gene>
    <name evidence="3" type="ORF">SAMN04488134_10925</name>
</gene>
<evidence type="ECO:0000313" key="4">
    <source>
        <dbReference type="Proteomes" id="UP000199300"/>
    </source>
</evidence>
<feature type="domain" description="6-phospho-N-acetylmuramidase C-terminal" evidence="1">
    <location>
        <begin position="242"/>
        <end position="343"/>
    </location>
</feature>
<evidence type="ECO:0000259" key="2">
    <source>
        <dbReference type="Pfam" id="PF19200"/>
    </source>
</evidence>
<dbReference type="InterPro" id="IPR013785">
    <property type="entry name" value="Aldolase_TIM"/>
</dbReference>
<dbReference type="InterPro" id="IPR017853">
    <property type="entry name" value="GH"/>
</dbReference>
<evidence type="ECO:0008006" key="5">
    <source>
        <dbReference type="Google" id="ProtNLM"/>
    </source>
</evidence>
<dbReference type="Proteomes" id="UP000199300">
    <property type="component" value="Unassembled WGS sequence"/>
</dbReference>